<feature type="region of interest" description="Disordered" evidence="1">
    <location>
        <begin position="140"/>
        <end position="161"/>
    </location>
</feature>
<accession>Q6QW50</accession>
<feature type="region of interest" description="Disordered" evidence="1">
    <location>
        <begin position="176"/>
        <end position="227"/>
    </location>
</feature>
<name>Q6QW50_AZOBR</name>
<evidence type="ECO:0000313" key="2">
    <source>
        <dbReference type="EMBL" id="AAS83070.1"/>
    </source>
</evidence>
<dbReference type="EMBL" id="AY523974">
    <property type="protein sequence ID" value="AAS83070.1"/>
    <property type="molecule type" value="Genomic_DNA"/>
</dbReference>
<evidence type="ECO:0000256" key="1">
    <source>
        <dbReference type="SAM" id="MobiDB-lite"/>
    </source>
</evidence>
<protein>
    <submittedName>
        <fullName evidence="2">Uncharacterized protein</fullName>
    </submittedName>
</protein>
<organism evidence="2">
    <name type="scientific">Azospirillum brasilense</name>
    <dbReference type="NCBI Taxonomy" id="192"/>
    <lineage>
        <taxon>Bacteria</taxon>
        <taxon>Pseudomonadati</taxon>
        <taxon>Pseudomonadota</taxon>
        <taxon>Alphaproteobacteria</taxon>
        <taxon>Rhodospirillales</taxon>
        <taxon>Azospirillaceae</taxon>
        <taxon>Azospirillum</taxon>
    </lineage>
</organism>
<keyword evidence="2" id="KW-0614">Plasmid</keyword>
<feature type="compositionally biased region" description="Basic and acidic residues" evidence="1">
    <location>
        <begin position="140"/>
        <end position="160"/>
    </location>
</feature>
<dbReference type="AlphaFoldDB" id="Q6QW50"/>
<feature type="compositionally biased region" description="Basic and acidic residues" evidence="1">
    <location>
        <begin position="185"/>
        <end position="198"/>
    </location>
</feature>
<reference evidence="2" key="1">
    <citation type="journal article" date="2004" name="FEMS Microbiol. Lett.">
        <title>Annotation of the pRhico plasmid of Azospirillum brasilense reveals its role in determining the outer surface composition.</title>
        <authorList>
            <person name="Vanbleu E."/>
            <person name="Marchal K."/>
            <person name="Lambrecht M."/>
            <person name="Mathys J."/>
            <person name="Vanderleyden J."/>
        </authorList>
    </citation>
    <scope>NUCLEOTIDE SEQUENCE</scope>
    <source>
        <plasmid evidence="2">90 MDa</plasmid>
    </source>
</reference>
<gene>
    <name evidence="2" type="ORF">pRhico082</name>
</gene>
<sequence length="227" mass="24992">MPNVTSLPAKPQNRQLTVAAKPSPTPWLAAWQPAEEVPVPIETVRQAITEHEASLEPADMRVVIVELDKVCAVHGTPAGWDGMVDDYLEAFDGVPFDLVKVACKHARLDLKFFPKPAELRAPIRDELNARRDTLRRLRTAEMKAKPAKHQPEPPRERTPEELAAVAAAKEAALQALSAGPVKAMPAERDDLKPQRDDSTAAARRRVAEGLAGFRKVERTAQPWGDSQ</sequence>
<geneLocation type="plasmid" evidence="2">
    <name>90 MDa</name>
</geneLocation>
<proteinExistence type="predicted"/>